<evidence type="ECO:0000256" key="1">
    <source>
        <dbReference type="SAM" id="MobiDB-lite"/>
    </source>
</evidence>
<gene>
    <name evidence="2" type="ORF">ARMSODRAFT_969082</name>
</gene>
<feature type="region of interest" description="Disordered" evidence="1">
    <location>
        <begin position="213"/>
        <end position="233"/>
    </location>
</feature>
<protein>
    <submittedName>
        <fullName evidence="2">Uncharacterized protein</fullName>
    </submittedName>
</protein>
<accession>A0A2H3C386</accession>
<name>A0A2H3C386_9AGAR</name>
<evidence type="ECO:0000313" key="2">
    <source>
        <dbReference type="EMBL" id="PBK76350.1"/>
    </source>
</evidence>
<dbReference type="EMBL" id="KZ293416">
    <property type="protein sequence ID" value="PBK76350.1"/>
    <property type="molecule type" value="Genomic_DNA"/>
</dbReference>
<sequence length="244" mass="27979">MAYLDSQSMYGCYLLPIPENRAQLRDRTNGFVLLDGDYFDDDSDHRELLKTEHEPPQNYNMDDNVTVDVSNEHKTSSVTLALPSEQDAESQYSGTYQRALFLFSRELETLKRLEGDYNERVKAKTRAAIDGARQRDEELHVRLQSKMQKRVSLSLPTETEDLPVAAGLAADNGIVDLGSRAEALKLDWFGQGQKFVHPTVGFAWQRLKPKHRQLGPSTWQNRPRPAQQWLSRRESVKVRQRCSS</sequence>
<keyword evidence="3" id="KW-1185">Reference proteome</keyword>
<reference evidence="3" key="1">
    <citation type="journal article" date="2017" name="Nat. Ecol. Evol.">
        <title>Genome expansion and lineage-specific genetic innovations in the forest pathogenic fungi Armillaria.</title>
        <authorList>
            <person name="Sipos G."/>
            <person name="Prasanna A.N."/>
            <person name="Walter M.C."/>
            <person name="O'Connor E."/>
            <person name="Balint B."/>
            <person name="Krizsan K."/>
            <person name="Kiss B."/>
            <person name="Hess J."/>
            <person name="Varga T."/>
            <person name="Slot J."/>
            <person name="Riley R."/>
            <person name="Boka B."/>
            <person name="Rigling D."/>
            <person name="Barry K."/>
            <person name="Lee J."/>
            <person name="Mihaltcheva S."/>
            <person name="LaButti K."/>
            <person name="Lipzen A."/>
            <person name="Waldron R."/>
            <person name="Moloney N.M."/>
            <person name="Sperisen C."/>
            <person name="Kredics L."/>
            <person name="Vagvoelgyi C."/>
            <person name="Patrignani A."/>
            <person name="Fitzpatrick D."/>
            <person name="Nagy I."/>
            <person name="Doyle S."/>
            <person name="Anderson J.B."/>
            <person name="Grigoriev I.V."/>
            <person name="Gueldener U."/>
            <person name="Muensterkoetter M."/>
            <person name="Nagy L.G."/>
        </authorList>
    </citation>
    <scope>NUCLEOTIDE SEQUENCE [LARGE SCALE GENOMIC DNA]</scope>
    <source>
        <strain evidence="3">28-4</strain>
    </source>
</reference>
<proteinExistence type="predicted"/>
<evidence type="ECO:0000313" key="3">
    <source>
        <dbReference type="Proteomes" id="UP000218334"/>
    </source>
</evidence>
<organism evidence="2 3">
    <name type="scientific">Armillaria solidipes</name>
    <dbReference type="NCBI Taxonomy" id="1076256"/>
    <lineage>
        <taxon>Eukaryota</taxon>
        <taxon>Fungi</taxon>
        <taxon>Dikarya</taxon>
        <taxon>Basidiomycota</taxon>
        <taxon>Agaricomycotina</taxon>
        <taxon>Agaricomycetes</taxon>
        <taxon>Agaricomycetidae</taxon>
        <taxon>Agaricales</taxon>
        <taxon>Marasmiineae</taxon>
        <taxon>Physalacriaceae</taxon>
        <taxon>Armillaria</taxon>
    </lineage>
</organism>
<dbReference type="AlphaFoldDB" id="A0A2H3C386"/>
<dbReference type="Proteomes" id="UP000218334">
    <property type="component" value="Unassembled WGS sequence"/>
</dbReference>